<dbReference type="GO" id="GO:0006950">
    <property type="term" value="P:response to stress"/>
    <property type="evidence" value="ECO:0007669"/>
    <property type="project" value="TreeGrafter"/>
</dbReference>
<dbReference type="PROSITE" id="PS50995">
    <property type="entry name" value="HTH_MARR_2"/>
    <property type="match status" value="1"/>
</dbReference>
<gene>
    <name evidence="2" type="ORF">J2S44_002463</name>
</gene>
<dbReference type="InterPro" id="IPR036388">
    <property type="entry name" value="WH-like_DNA-bd_sf"/>
</dbReference>
<dbReference type="RefSeq" id="WP_310412237.1">
    <property type="nucleotide sequence ID" value="NZ_JAVDYC010000001.1"/>
</dbReference>
<dbReference type="PANTHER" id="PTHR33164:SF103">
    <property type="entry name" value="REGULATORY PROTEIN MARR"/>
    <property type="match status" value="1"/>
</dbReference>
<dbReference type="Gene3D" id="1.10.10.10">
    <property type="entry name" value="Winged helix-like DNA-binding domain superfamily/Winged helix DNA-binding domain"/>
    <property type="match status" value="1"/>
</dbReference>
<keyword evidence="2" id="KW-0238">DNA-binding</keyword>
<reference evidence="2 3" key="1">
    <citation type="submission" date="2023-07" db="EMBL/GenBank/DDBJ databases">
        <title>Sequencing the genomes of 1000 actinobacteria strains.</title>
        <authorList>
            <person name="Klenk H.-P."/>
        </authorList>
    </citation>
    <scope>NUCLEOTIDE SEQUENCE [LARGE SCALE GENOMIC DNA]</scope>
    <source>
        <strain evidence="2 3">DSM 44711</strain>
    </source>
</reference>
<evidence type="ECO:0000313" key="2">
    <source>
        <dbReference type="EMBL" id="MDR7322213.1"/>
    </source>
</evidence>
<dbReference type="InterPro" id="IPR039422">
    <property type="entry name" value="MarR/SlyA-like"/>
</dbReference>
<proteinExistence type="predicted"/>
<feature type="domain" description="HTH marR-type" evidence="1">
    <location>
        <begin position="27"/>
        <end position="161"/>
    </location>
</feature>
<dbReference type="PANTHER" id="PTHR33164">
    <property type="entry name" value="TRANSCRIPTIONAL REGULATOR, MARR FAMILY"/>
    <property type="match status" value="1"/>
</dbReference>
<dbReference type="GO" id="GO:0003700">
    <property type="term" value="F:DNA-binding transcription factor activity"/>
    <property type="evidence" value="ECO:0007669"/>
    <property type="project" value="InterPro"/>
</dbReference>
<comment type="caution">
    <text evidence="2">The sequence shown here is derived from an EMBL/GenBank/DDBJ whole genome shotgun (WGS) entry which is preliminary data.</text>
</comment>
<keyword evidence="3" id="KW-1185">Reference proteome</keyword>
<dbReference type="InterPro" id="IPR000835">
    <property type="entry name" value="HTH_MarR-typ"/>
</dbReference>
<dbReference type="GO" id="GO:0003677">
    <property type="term" value="F:DNA binding"/>
    <property type="evidence" value="ECO:0007669"/>
    <property type="project" value="UniProtKB-KW"/>
</dbReference>
<dbReference type="SUPFAM" id="SSF46785">
    <property type="entry name" value="Winged helix' DNA-binding domain"/>
    <property type="match status" value="1"/>
</dbReference>
<dbReference type="EMBL" id="JAVDYC010000001">
    <property type="protein sequence ID" value="MDR7322213.1"/>
    <property type="molecule type" value="Genomic_DNA"/>
</dbReference>
<dbReference type="Proteomes" id="UP001183629">
    <property type="component" value="Unassembled WGS sequence"/>
</dbReference>
<dbReference type="InterPro" id="IPR036390">
    <property type="entry name" value="WH_DNA-bd_sf"/>
</dbReference>
<dbReference type="Pfam" id="PF12802">
    <property type="entry name" value="MarR_2"/>
    <property type="match status" value="1"/>
</dbReference>
<name>A0AAE4CTE7_9ACTN</name>
<evidence type="ECO:0000259" key="1">
    <source>
        <dbReference type="PROSITE" id="PS50995"/>
    </source>
</evidence>
<sequence>MAVQHGPNRPEPILATASAVPSTTVAVSADAAAIDEAAEALLGVWDTAREKATNRLSGSQLRALLVVEQDEGINLGRLAGNLGMILSSASRLCDRLVAAGMLEREPGRADRREIALSLTSAGRDLLDEVRAERRDQLSGVLARMSPASRAALVTGLQAFSDAARPAAEESPAAARTA</sequence>
<dbReference type="SMART" id="SM00347">
    <property type="entry name" value="HTH_MARR"/>
    <property type="match status" value="1"/>
</dbReference>
<dbReference type="AlphaFoldDB" id="A0AAE4CTE7"/>
<protein>
    <submittedName>
        <fullName evidence="2">DNA-binding MarR family transcriptional regulator</fullName>
    </submittedName>
</protein>
<evidence type="ECO:0000313" key="3">
    <source>
        <dbReference type="Proteomes" id="UP001183629"/>
    </source>
</evidence>
<organism evidence="2 3">
    <name type="scientific">Catenuloplanes niger</name>
    <dbReference type="NCBI Taxonomy" id="587534"/>
    <lineage>
        <taxon>Bacteria</taxon>
        <taxon>Bacillati</taxon>
        <taxon>Actinomycetota</taxon>
        <taxon>Actinomycetes</taxon>
        <taxon>Micromonosporales</taxon>
        <taxon>Micromonosporaceae</taxon>
        <taxon>Catenuloplanes</taxon>
    </lineage>
</organism>
<accession>A0AAE4CTE7</accession>